<sequence>MVKVLRKPGPGGARLHQALQNIGGHIGKVGWFESSKYQDGTPVAYVAAIHEHGVPEKGIAMRATMRPTAQAQRAQWAKLAQQGYTAVFRGTDSPAAVMEKVSAKAAGDIRRAISRIRTPPLKVATVKARLRDKKQGRVVSLTAAKPLVDSGVLLNTLTHIVEDKS</sequence>
<dbReference type="OrthoDB" id="8160844at2"/>
<keyword evidence="2" id="KW-1185">Reference proteome</keyword>
<accession>A0A2P5KA27</accession>
<evidence type="ECO:0000313" key="2">
    <source>
        <dbReference type="Proteomes" id="UP000243096"/>
    </source>
</evidence>
<name>A0A2P5KA27_9BURK</name>
<dbReference type="AlphaFoldDB" id="A0A2P5KA27"/>
<protein>
    <submittedName>
        <fullName evidence="1">Uncharacterized protein</fullName>
    </submittedName>
</protein>
<dbReference type="EMBL" id="PRDW01000007">
    <property type="protein sequence ID" value="PPB83584.1"/>
    <property type="molecule type" value="Genomic_DNA"/>
</dbReference>
<organism evidence="1 2">
    <name type="scientific">Mycetohabitans endofungorum</name>
    <dbReference type="NCBI Taxonomy" id="417203"/>
    <lineage>
        <taxon>Bacteria</taxon>
        <taxon>Pseudomonadati</taxon>
        <taxon>Pseudomonadota</taxon>
        <taxon>Betaproteobacteria</taxon>
        <taxon>Burkholderiales</taxon>
        <taxon>Burkholderiaceae</taxon>
        <taxon>Mycetohabitans</taxon>
    </lineage>
</organism>
<comment type="caution">
    <text evidence="1">The sequence shown here is derived from an EMBL/GenBank/DDBJ whole genome shotgun (WGS) entry which is preliminary data.</text>
</comment>
<evidence type="ECO:0000313" key="1">
    <source>
        <dbReference type="EMBL" id="PPB83584.1"/>
    </source>
</evidence>
<gene>
    <name evidence="1" type="ORF">B0O95_107100</name>
</gene>
<proteinExistence type="predicted"/>
<reference evidence="1 2" key="1">
    <citation type="submission" date="2018-01" db="EMBL/GenBank/DDBJ databases">
        <title>Genomic Encyclopedia of Type Strains, Phase III (KMG-III): the genomes of soil and plant-associated and newly described type strains.</title>
        <authorList>
            <person name="Whitman W."/>
        </authorList>
    </citation>
    <scope>NUCLEOTIDE SEQUENCE [LARGE SCALE GENOMIC DNA]</scope>
    <source>
        <strain evidence="1 2">HKI456</strain>
    </source>
</reference>
<dbReference type="Proteomes" id="UP000243096">
    <property type="component" value="Unassembled WGS sequence"/>
</dbReference>
<dbReference type="RefSeq" id="WP_104077555.1">
    <property type="nucleotide sequence ID" value="NZ_CP062178.1"/>
</dbReference>